<sequence>MGWLVGAFCLALVGGCVGGSEAYRDAPDRSAYLDGGDSKVGVILLHGRGHHPTWKVVDPLRRGIHRELGYHTLSLQMPAANKPWREYAADFPRAYEEIEAGIAFLREKRNVETIYLMGHSMGSAYLARHPDAPVAGFIGVGVRNRGGPPLDSNANLRMISLPVVDIYGDGGDGVDLQDARARSDMVSDRYKQVLIPGANHTFDRHERPMVQAAVAWLSERQ</sequence>
<name>A0A1V3NJW7_9GAMM</name>
<dbReference type="Proteomes" id="UP000189462">
    <property type="component" value="Unassembled WGS sequence"/>
</dbReference>
<dbReference type="InterPro" id="IPR000073">
    <property type="entry name" value="AB_hydrolase_1"/>
</dbReference>
<dbReference type="Gene3D" id="3.40.50.1820">
    <property type="entry name" value="alpha/beta hydrolase"/>
    <property type="match status" value="1"/>
</dbReference>
<protein>
    <recommendedName>
        <fullName evidence="1">AB hydrolase-1 domain-containing protein</fullName>
    </recommendedName>
</protein>
<dbReference type="EMBL" id="MVBK01000038">
    <property type="protein sequence ID" value="OOG25409.1"/>
    <property type="molecule type" value="Genomic_DNA"/>
</dbReference>
<comment type="caution">
    <text evidence="2">The sequence shown here is derived from an EMBL/GenBank/DDBJ whole genome shotgun (WGS) entry which is preliminary data.</text>
</comment>
<evidence type="ECO:0000259" key="1">
    <source>
        <dbReference type="Pfam" id="PF12697"/>
    </source>
</evidence>
<keyword evidence="3" id="KW-1185">Reference proteome</keyword>
<dbReference type="InterPro" id="IPR029058">
    <property type="entry name" value="AB_hydrolase_fold"/>
</dbReference>
<feature type="domain" description="AB hydrolase-1" evidence="1">
    <location>
        <begin position="42"/>
        <end position="155"/>
    </location>
</feature>
<dbReference type="AlphaFoldDB" id="A0A1V3NJW7"/>
<organism evidence="2 3">
    <name type="scientific">Thioalkalivibrio denitrificans</name>
    <dbReference type="NCBI Taxonomy" id="108003"/>
    <lineage>
        <taxon>Bacteria</taxon>
        <taxon>Pseudomonadati</taxon>
        <taxon>Pseudomonadota</taxon>
        <taxon>Gammaproteobacteria</taxon>
        <taxon>Chromatiales</taxon>
        <taxon>Ectothiorhodospiraceae</taxon>
        <taxon>Thioalkalivibrio</taxon>
    </lineage>
</organism>
<dbReference type="SUPFAM" id="SSF53474">
    <property type="entry name" value="alpha/beta-Hydrolases"/>
    <property type="match status" value="1"/>
</dbReference>
<dbReference type="STRING" id="108003.B1C78_06755"/>
<evidence type="ECO:0000313" key="3">
    <source>
        <dbReference type="Proteomes" id="UP000189462"/>
    </source>
</evidence>
<accession>A0A1V3NJW7</accession>
<proteinExistence type="predicted"/>
<dbReference type="Pfam" id="PF12697">
    <property type="entry name" value="Abhydrolase_6"/>
    <property type="match status" value="1"/>
</dbReference>
<evidence type="ECO:0000313" key="2">
    <source>
        <dbReference type="EMBL" id="OOG25409.1"/>
    </source>
</evidence>
<reference evidence="2 3" key="1">
    <citation type="submission" date="2017-02" db="EMBL/GenBank/DDBJ databases">
        <title>Genomic diversity within the haloalkaliphilic genus Thioalkalivibrio.</title>
        <authorList>
            <person name="Ahn A.-C."/>
            <person name="Meier-Kolthoff J."/>
            <person name="Overmars L."/>
            <person name="Richter M."/>
            <person name="Woyke T."/>
            <person name="Sorokin D.Y."/>
            <person name="Muyzer G."/>
        </authorList>
    </citation>
    <scope>NUCLEOTIDE SEQUENCE [LARGE SCALE GENOMIC DNA]</scope>
    <source>
        <strain evidence="2 3">ALJD</strain>
    </source>
</reference>
<gene>
    <name evidence="2" type="ORF">B1C78_06755</name>
</gene>